<accession>A0A239AXV1</accession>
<proteinExistence type="predicted"/>
<evidence type="ECO:0000256" key="1">
    <source>
        <dbReference type="SAM" id="MobiDB-lite"/>
    </source>
</evidence>
<keyword evidence="2" id="KW-0812">Transmembrane</keyword>
<feature type="transmembrane region" description="Helical" evidence="2">
    <location>
        <begin position="26"/>
        <end position="45"/>
    </location>
</feature>
<dbReference type="OrthoDB" id="3638805at2"/>
<dbReference type="AlphaFoldDB" id="A0A239AXV1"/>
<name>A0A239AXV1_9PSEU</name>
<keyword evidence="2" id="KW-0472">Membrane</keyword>
<sequence length="215" mass="21287">MVLVVLIVAAAACAVAAWIGDSLLLAYIAFVLAGLCVLVLAVAAWKRHRAGQATTVEATSSEEGSSGAGGTEADVSVADGSATAGSGGVPVSSQDELADEELSASTAIRDAKARTPTAAASAGEYDEPAPAATAHPAQAAAVPDSGTASGDEGRGAGKSDVCIVPGRKRFHQADCQLLAGHQQERLTLVEALEEGFTACSVCSPDANGSAHSAAE</sequence>
<keyword evidence="4" id="KW-1185">Reference proteome</keyword>
<dbReference type="Proteomes" id="UP000198348">
    <property type="component" value="Unassembled WGS sequence"/>
</dbReference>
<feature type="region of interest" description="Disordered" evidence="1">
    <location>
        <begin position="52"/>
        <end position="156"/>
    </location>
</feature>
<dbReference type="EMBL" id="FZNW01000066">
    <property type="protein sequence ID" value="SNR99808.1"/>
    <property type="molecule type" value="Genomic_DNA"/>
</dbReference>
<evidence type="ECO:0000313" key="4">
    <source>
        <dbReference type="Proteomes" id="UP000198348"/>
    </source>
</evidence>
<dbReference type="RefSeq" id="WP_089303570.1">
    <property type="nucleotide sequence ID" value="NZ_FZNW01000066.1"/>
</dbReference>
<feature type="compositionally biased region" description="Low complexity" evidence="1">
    <location>
        <begin position="114"/>
        <end position="143"/>
    </location>
</feature>
<feature type="compositionally biased region" description="Low complexity" evidence="1">
    <location>
        <begin position="53"/>
        <end position="65"/>
    </location>
</feature>
<gene>
    <name evidence="3" type="ORF">SAMN06265360_1662</name>
</gene>
<keyword evidence="2" id="KW-1133">Transmembrane helix</keyword>
<reference evidence="3 4" key="1">
    <citation type="submission" date="2017-06" db="EMBL/GenBank/DDBJ databases">
        <authorList>
            <person name="Kim H.J."/>
            <person name="Triplett B.A."/>
        </authorList>
    </citation>
    <scope>NUCLEOTIDE SEQUENCE [LARGE SCALE GENOMIC DNA]</scope>
    <source>
        <strain evidence="3 4">DSM 45207</strain>
    </source>
</reference>
<organism evidence="3 4">
    <name type="scientific">Haloechinothrix alba</name>
    <dbReference type="NCBI Taxonomy" id="664784"/>
    <lineage>
        <taxon>Bacteria</taxon>
        <taxon>Bacillati</taxon>
        <taxon>Actinomycetota</taxon>
        <taxon>Actinomycetes</taxon>
        <taxon>Pseudonocardiales</taxon>
        <taxon>Pseudonocardiaceae</taxon>
        <taxon>Haloechinothrix</taxon>
    </lineage>
</organism>
<protein>
    <submittedName>
        <fullName evidence="3">Uncharacterized protein</fullName>
    </submittedName>
</protein>
<evidence type="ECO:0000256" key="2">
    <source>
        <dbReference type="SAM" id="Phobius"/>
    </source>
</evidence>
<evidence type="ECO:0000313" key="3">
    <source>
        <dbReference type="EMBL" id="SNR99808.1"/>
    </source>
</evidence>